<accession>A0ABP0LIW6</accession>
<protein>
    <submittedName>
        <fullName evidence="7">Zinc transporter ZIP10 (Solute carrier family 39 member 10) (Zrt- and Irt-like protein 10) (ZIP-10)</fullName>
    </submittedName>
</protein>
<comment type="similarity">
    <text evidence="2">Belongs to the ZIP transporter (TC 2.A.5) family.</text>
</comment>
<reference evidence="7 8" key="1">
    <citation type="submission" date="2024-02" db="EMBL/GenBank/DDBJ databases">
        <authorList>
            <person name="Chen Y."/>
            <person name="Shah S."/>
            <person name="Dougan E. K."/>
            <person name="Thang M."/>
            <person name="Chan C."/>
        </authorList>
    </citation>
    <scope>NUCLEOTIDE SEQUENCE [LARGE SCALE GENOMIC DNA]</scope>
</reference>
<feature type="transmembrane region" description="Helical" evidence="6">
    <location>
        <begin position="266"/>
        <end position="284"/>
    </location>
</feature>
<keyword evidence="3 6" id="KW-0812">Transmembrane</keyword>
<evidence type="ECO:0000256" key="2">
    <source>
        <dbReference type="ARBA" id="ARBA00006939"/>
    </source>
</evidence>
<dbReference type="PANTHER" id="PTHR12191:SF37">
    <property type="entry name" value="ZINC TRANSPORTER FOI"/>
    <property type="match status" value="1"/>
</dbReference>
<evidence type="ECO:0000256" key="5">
    <source>
        <dbReference type="ARBA" id="ARBA00023136"/>
    </source>
</evidence>
<feature type="non-terminal residue" evidence="7">
    <location>
        <position position="474"/>
    </location>
</feature>
<sequence>PRAMTTSRFAGLAAGKATARARRNLRIPTRQSAAQGGRMKTQQGILVGLVAACASWGVHGSGEHGGGECEPSNDRFLETIEALHDSGVEGIEGTPEGVPEGAELFVLECNATTFSIYYEDEVLDHYPFGTDTNFDSCDPIHNGEFDEDFCEVLLCEDGELVVEHFETCCTTYLANPSGFTAEFECEIENILPAEITAATWGKGLTAGFISALASVAGVMIVVASKGGITRRVLDHMSAFAVGLLLSFVFAHLVPESVEEAEFTWKQGAALLGGMASALLIQIMFHHHGADDLDKDGPVIPTSSDMEKGGQPPVLDKPLIANIVIGDGMCNLTDGLVIGLAFAFCGDSNLGWITLAAILLHEVPQEVVDFVVLIKAGLSFNQALLFNFLSSLLAVLGVIIALAVSGEVSTETQGLLLCYGSGYLAFVALATLTPRVFNDDKKTNLTRFGLFVLGAILIGLTNLYHEHCEAAHGHE</sequence>
<evidence type="ECO:0000256" key="4">
    <source>
        <dbReference type="ARBA" id="ARBA00022989"/>
    </source>
</evidence>
<organism evidence="7 8">
    <name type="scientific">Durusdinium trenchii</name>
    <dbReference type="NCBI Taxonomy" id="1381693"/>
    <lineage>
        <taxon>Eukaryota</taxon>
        <taxon>Sar</taxon>
        <taxon>Alveolata</taxon>
        <taxon>Dinophyceae</taxon>
        <taxon>Suessiales</taxon>
        <taxon>Symbiodiniaceae</taxon>
        <taxon>Durusdinium</taxon>
    </lineage>
</organism>
<proteinExistence type="inferred from homology"/>
<feature type="transmembrane region" description="Helical" evidence="6">
    <location>
        <begin position="236"/>
        <end position="254"/>
    </location>
</feature>
<dbReference type="PANTHER" id="PTHR12191">
    <property type="entry name" value="SOLUTE CARRIER FAMILY 39"/>
    <property type="match status" value="1"/>
</dbReference>
<evidence type="ECO:0000256" key="1">
    <source>
        <dbReference type="ARBA" id="ARBA00004141"/>
    </source>
</evidence>
<feature type="transmembrane region" description="Helical" evidence="6">
    <location>
        <begin position="411"/>
        <end position="432"/>
    </location>
</feature>
<feature type="transmembrane region" description="Helical" evidence="6">
    <location>
        <begin position="383"/>
        <end position="405"/>
    </location>
</feature>
<keyword evidence="8" id="KW-1185">Reference proteome</keyword>
<gene>
    <name evidence="7" type="ORF">SCF082_LOCUS22509</name>
</gene>
<feature type="transmembrane region" description="Helical" evidence="6">
    <location>
        <begin position="444"/>
        <end position="464"/>
    </location>
</feature>
<evidence type="ECO:0000313" key="7">
    <source>
        <dbReference type="EMBL" id="CAK9038195.1"/>
    </source>
</evidence>
<dbReference type="InterPro" id="IPR003689">
    <property type="entry name" value="ZIP"/>
</dbReference>
<keyword evidence="4 6" id="KW-1133">Transmembrane helix</keyword>
<dbReference type="Pfam" id="PF02535">
    <property type="entry name" value="Zip"/>
    <property type="match status" value="1"/>
</dbReference>
<evidence type="ECO:0000256" key="3">
    <source>
        <dbReference type="ARBA" id="ARBA00022692"/>
    </source>
</evidence>
<dbReference type="Proteomes" id="UP001642464">
    <property type="component" value="Unassembled WGS sequence"/>
</dbReference>
<feature type="non-terminal residue" evidence="7">
    <location>
        <position position="1"/>
    </location>
</feature>
<keyword evidence="5 6" id="KW-0472">Membrane</keyword>
<name>A0ABP0LIW6_9DINO</name>
<comment type="subcellular location">
    <subcellularLocation>
        <location evidence="1">Membrane</location>
        <topology evidence="1">Multi-pass membrane protein</topology>
    </subcellularLocation>
</comment>
<evidence type="ECO:0000256" key="6">
    <source>
        <dbReference type="SAM" id="Phobius"/>
    </source>
</evidence>
<feature type="transmembrane region" description="Helical" evidence="6">
    <location>
        <begin position="204"/>
        <end position="224"/>
    </location>
</feature>
<comment type="caution">
    <text evidence="7">The sequence shown here is derived from an EMBL/GenBank/DDBJ whole genome shotgun (WGS) entry which is preliminary data.</text>
</comment>
<evidence type="ECO:0000313" key="8">
    <source>
        <dbReference type="Proteomes" id="UP001642464"/>
    </source>
</evidence>
<dbReference type="EMBL" id="CAXAMM010016166">
    <property type="protein sequence ID" value="CAK9038195.1"/>
    <property type="molecule type" value="Genomic_DNA"/>
</dbReference>
<dbReference type="InterPro" id="IPR050799">
    <property type="entry name" value="ZIP_Transporter"/>
</dbReference>